<proteinExistence type="inferred from homology"/>
<dbReference type="Gene3D" id="3.40.1080.20">
    <property type="entry name" value="Acetyl-CoA hydrolase/transferase C-terminal domain"/>
    <property type="match status" value="1"/>
</dbReference>
<comment type="similarity">
    <text evidence="1">Belongs to the acetyl-CoA hydrolase/transferase family.</text>
</comment>
<dbReference type="InterPro" id="IPR026888">
    <property type="entry name" value="AcetylCoA_hyd_C"/>
</dbReference>
<sequence>MSTDQISYKTAEEALCVIKSGHRVFIQGSAATPQFLVRKLAERADELRNVELVSITTYGDMPLVEEKYKDSFFINSLFVSANVREAVNSGRGDYVPIFLSEIPRLFRSGSFPIDVAIVHVSPPDRHGYCSLGVSVDVTREAILSARYVIAQVNPQMPRTHGDGLIHVNKLNVLVEVDEPLPEVDYSLRITSREQTIARFIAEMVEDGATLQMGIGAIPDAVLGSLTNHKGLGVHTEMLSNGIMPLVEKGVITNEHKYRHPGRIATGFIVGNRKLYDFVDDNPLILMQRTDYVNDVTIIRSNPKVTAINSAIEIDLTGQVVSDTIGLQQYSGIGGQMDFIRGAALSPGGKPIIALPSVTNSGISRITPLIKEGAAVTTTRAHVHYVVTEYGVAYLYGKNLRQRAKALIQIAHPDHRERLEQEAFKRYGYL</sequence>
<dbReference type="RefSeq" id="WP_119430343.1">
    <property type="nucleotide sequence ID" value="NZ_QWGE01000001.1"/>
</dbReference>
<dbReference type="Pfam" id="PF13336">
    <property type="entry name" value="AcetylCoA_hyd_C"/>
    <property type="match status" value="1"/>
</dbReference>
<dbReference type="GO" id="GO:0016787">
    <property type="term" value="F:hydrolase activity"/>
    <property type="evidence" value="ECO:0007669"/>
    <property type="project" value="UniProtKB-KW"/>
</dbReference>
<dbReference type="Proteomes" id="UP000266005">
    <property type="component" value="Unassembled WGS sequence"/>
</dbReference>
<dbReference type="GO" id="GO:0006083">
    <property type="term" value="P:acetate metabolic process"/>
    <property type="evidence" value="ECO:0007669"/>
    <property type="project" value="InterPro"/>
</dbReference>
<dbReference type="Gene3D" id="3.40.1080.10">
    <property type="entry name" value="Glutaconate Coenzyme A-transferase"/>
    <property type="match status" value="1"/>
</dbReference>
<evidence type="ECO:0000313" key="5">
    <source>
        <dbReference type="EMBL" id="RIJ42460.1"/>
    </source>
</evidence>
<reference evidence="6" key="1">
    <citation type="submission" date="2018-08" db="EMBL/GenBank/DDBJ databases">
        <title>Mucilaginibacter sp. MYSH2.</title>
        <authorList>
            <person name="Seo T."/>
        </authorList>
    </citation>
    <scope>NUCLEOTIDE SEQUENCE [LARGE SCALE GENOMIC DNA]</scope>
    <source>
        <strain evidence="6">KIRAN</strain>
    </source>
</reference>
<dbReference type="InterPro" id="IPR046433">
    <property type="entry name" value="ActCoA_hydro"/>
</dbReference>
<keyword evidence="5" id="KW-0378">Hydrolase</keyword>
<organism evidence="5 6">
    <name type="scientific">Pontibacter oryzae</name>
    <dbReference type="NCBI Taxonomy" id="2304593"/>
    <lineage>
        <taxon>Bacteria</taxon>
        <taxon>Pseudomonadati</taxon>
        <taxon>Bacteroidota</taxon>
        <taxon>Cytophagia</taxon>
        <taxon>Cytophagales</taxon>
        <taxon>Hymenobacteraceae</taxon>
        <taxon>Pontibacter</taxon>
    </lineage>
</organism>
<accession>A0A399SFT8</accession>
<dbReference type="Pfam" id="PF02550">
    <property type="entry name" value="AcetylCoA_hydro"/>
    <property type="match status" value="1"/>
</dbReference>
<dbReference type="InterPro" id="IPR037171">
    <property type="entry name" value="NagB/RpiA_transferase-like"/>
</dbReference>
<keyword evidence="2 5" id="KW-0808">Transferase</keyword>
<dbReference type="EMBL" id="QWGE01000001">
    <property type="protein sequence ID" value="RIJ42460.1"/>
    <property type="molecule type" value="Genomic_DNA"/>
</dbReference>
<dbReference type="SUPFAM" id="SSF100950">
    <property type="entry name" value="NagB/RpiA/CoA transferase-like"/>
    <property type="match status" value="2"/>
</dbReference>
<name>A0A399SFT8_9BACT</name>
<dbReference type="Gene3D" id="3.30.750.70">
    <property type="entry name" value="4-hydroxybutyrate coenzyme like domains"/>
    <property type="match status" value="1"/>
</dbReference>
<dbReference type="InterPro" id="IPR003702">
    <property type="entry name" value="ActCoA_hydro_N"/>
</dbReference>
<comment type="caution">
    <text evidence="5">The sequence shown here is derived from an EMBL/GenBank/DDBJ whole genome shotgun (WGS) entry which is preliminary data.</text>
</comment>
<dbReference type="InterPro" id="IPR038460">
    <property type="entry name" value="AcetylCoA_hyd_C_sf"/>
</dbReference>
<dbReference type="PANTHER" id="PTHR21432">
    <property type="entry name" value="ACETYL-COA HYDROLASE-RELATED"/>
    <property type="match status" value="1"/>
</dbReference>
<dbReference type="GO" id="GO:0008775">
    <property type="term" value="F:acetate CoA-transferase activity"/>
    <property type="evidence" value="ECO:0007669"/>
    <property type="project" value="InterPro"/>
</dbReference>
<protein>
    <submittedName>
        <fullName evidence="5">Acetyl-CoA hydrolase/transferase family protein</fullName>
    </submittedName>
</protein>
<feature type="domain" description="Acetyl-CoA hydrolase/transferase C-terminal" evidence="4">
    <location>
        <begin position="270"/>
        <end position="422"/>
    </location>
</feature>
<feature type="domain" description="Acetyl-CoA hydrolase/transferase N-terminal" evidence="3">
    <location>
        <begin position="9"/>
        <end position="177"/>
    </location>
</feature>
<evidence type="ECO:0000259" key="3">
    <source>
        <dbReference type="Pfam" id="PF02550"/>
    </source>
</evidence>
<evidence type="ECO:0000256" key="2">
    <source>
        <dbReference type="ARBA" id="ARBA00022679"/>
    </source>
</evidence>
<evidence type="ECO:0000259" key="4">
    <source>
        <dbReference type="Pfam" id="PF13336"/>
    </source>
</evidence>
<dbReference type="PANTHER" id="PTHR21432:SF20">
    <property type="entry name" value="ACETYL-COA HYDROLASE"/>
    <property type="match status" value="1"/>
</dbReference>
<evidence type="ECO:0000256" key="1">
    <source>
        <dbReference type="ARBA" id="ARBA00009632"/>
    </source>
</evidence>
<dbReference type="OrthoDB" id="9801795at2"/>
<evidence type="ECO:0000313" key="6">
    <source>
        <dbReference type="Proteomes" id="UP000266005"/>
    </source>
</evidence>
<keyword evidence="6" id="KW-1185">Reference proteome</keyword>
<gene>
    <name evidence="5" type="ORF">D1627_00895</name>
</gene>
<dbReference type="AlphaFoldDB" id="A0A399SFT8"/>